<dbReference type="Pfam" id="PF00412">
    <property type="entry name" value="LIM"/>
    <property type="match status" value="1"/>
</dbReference>
<dbReference type="EMBL" id="KL206236">
    <property type="protein sequence ID" value="KFV80477.1"/>
    <property type="molecule type" value="Genomic_DNA"/>
</dbReference>
<evidence type="ECO:0000256" key="5">
    <source>
        <dbReference type="SAM" id="Coils"/>
    </source>
</evidence>
<dbReference type="GO" id="GO:0051893">
    <property type="term" value="P:regulation of focal adhesion assembly"/>
    <property type="evidence" value="ECO:0007669"/>
    <property type="project" value="TreeGrafter"/>
</dbReference>
<feature type="region of interest" description="Disordered" evidence="6">
    <location>
        <begin position="874"/>
        <end position="937"/>
    </location>
</feature>
<dbReference type="FunFam" id="2.10.110.10:FF:000041">
    <property type="entry name" value="LIM and calponin homology domains 1"/>
    <property type="match status" value="1"/>
</dbReference>
<dbReference type="Pfam" id="PF15949">
    <property type="entry name" value="DUF4757"/>
    <property type="match status" value="1"/>
</dbReference>
<dbReference type="AlphaFoldDB" id="A0A093HNB5"/>
<evidence type="ECO:0000256" key="1">
    <source>
        <dbReference type="ARBA" id="ARBA00022723"/>
    </source>
</evidence>
<feature type="compositionally biased region" description="Polar residues" evidence="6">
    <location>
        <begin position="846"/>
        <end position="856"/>
    </location>
</feature>
<evidence type="ECO:0000256" key="3">
    <source>
        <dbReference type="ARBA" id="ARBA00023038"/>
    </source>
</evidence>
<gene>
    <name evidence="8" type="ORF">N308_07749</name>
</gene>
<evidence type="ECO:0000256" key="4">
    <source>
        <dbReference type="PROSITE-ProRule" id="PRU00125"/>
    </source>
</evidence>
<dbReference type="Gene3D" id="2.10.110.10">
    <property type="entry name" value="Cysteine Rich Protein"/>
    <property type="match status" value="1"/>
</dbReference>
<feature type="coiled-coil region" evidence="5">
    <location>
        <begin position="706"/>
        <end position="747"/>
    </location>
</feature>
<accession>A0A093HNB5</accession>
<feature type="compositionally biased region" description="Polar residues" evidence="6">
    <location>
        <begin position="433"/>
        <end position="445"/>
    </location>
</feature>
<dbReference type="SUPFAM" id="SSF47576">
    <property type="entry name" value="Calponin-homology domain, CH-domain"/>
    <property type="match status" value="1"/>
</dbReference>
<feature type="compositionally biased region" description="Low complexity" evidence="6">
    <location>
        <begin position="917"/>
        <end position="930"/>
    </location>
</feature>
<feature type="coiled-coil region" evidence="5">
    <location>
        <begin position="295"/>
        <end position="358"/>
    </location>
</feature>
<dbReference type="STRING" id="441894.ENSSCUP00000009396"/>
<dbReference type="PROSITE" id="PS50023">
    <property type="entry name" value="LIM_DOMAIN_2"/>
    <property type="match status" value="1"/>
</dbReference>
<feature type="non-terminal residue" evidence="8">
    <location>
        <position position="1"/>
    </location>
</feature>
<name>A0A093HNB5_STRCA</name>
<dbReference type="PANTHER" id="PTHR15551:SF3">
    <property type="entry name" value="LIM AND CALPONIN HOMOLOGY DOMAINS-CONTAINING PROTEIN 1"/>
    <property type="match status" value="1"/>
</dbReference>
<organism evidence="8 9">
    <name type="scientific">Struthio camelus australis</name>
    <dbReference type="NCBI Taxonomy" id="441894"/>
    <lineage>
        <taxon>Eukaryota</taxon>
        <taxon>Metazoa</taxon>
        <taxon>Chordata</taxon>
        <taxon>Craniata</taxon>
        <taxon>Vertebrata</taxon>
        <taxon>Euteleostomi</taxon>
        <taxon>Archelosauria</taxon>
        <taxon>Archosauria</taxon>
        <taxon>Dinosauria</taxon>
        <taxon>Saurischia</taxon>
        <taxon>Theropoda</taxon>
        <taxon>Coelurosauria</taxon>
        <taxon>Aves</taxon>
        <taxon>Palaeognathae</taxon>
        <taxon>Struthioniformes</taxon>
        <taxon>Struthionidae</taxon>
        <taxon>Struthio</taxon>
    </lineage>
</organism>
<keyword evidence="1 4" id="KW-0479">Metal-binding</keyword>
<protein>
    <submittedName>
        <fullName evidence="8">LIM and calponin homology domains-containing protein 1</fullName>
    </submittedName>
</protein>
<keyword evidence="3 4" id="KW-0440">LIM domain</keyword>
<feature type="non-terminal residue" evidence="8">
    <location>
        <position position="1003"/>
    </location>
</feature>
<keyword evidence="5" id="KW-0175">Coiled coil</keyword>
<dbReference type="GO" id="GO:0046872">
    <property type="term" value="F:metal ion binding"/>
    <property type="evidence" value="ECO:0007669"/>
    <property type="project" value="UniProtKB-KW"/>
</dbReference>
<dbReference type="CDD" id="cd08368">
    <property type="entry name" value="LIM"/>
    <property type="match status" value="1"/>
</dbReference>
<feature type="compositionally biased region" description="Low complexity" evidence="6">
    <location>
        <begin position="889"/>
        <end position="901"/>
    </location>
</feature>
<dbReference type="GO" id="GO:0001725">
    <property type="term" value="C:stress fiber"/>
    <property type="evidence" value="ECO:0007669"/>
    <property type="project" value="TreeGrafter"/>
</dbReference>
<dbReference type="InterPro" id="IPR001781">
    <property type="entry name" value="Znf_LIM"/>
</dbReference>
<feature type="region of interest" description="Disordered" evidence="6">
    <location>
        <begin position="602"/>
        <end position="639"/>
    </location>
</feature>
<dbReference type="Proteomes" id="UP000053584">
    <property type="component" value="Unassembled WGS sequence"/>
</dbReference>
<feature type="compositionally biased region" description="Polar residues" evidence="6">
    <location>
        <begin position="529"/>
        <end position="540"/>
    </location>
</feature>
<dbReference type="Gene3D" id="1.10.418.10">
    <property type="entry name" value="Calponin-like domain"/>
    <property type="match status" value="1"/>
</dbReference>
<evidence type="ECO:0000256" key="2">
    <source>
        <dbReference type="ARBA" id="ARBA00022833"/>
    </source>
</evidence>
<feature type="compositionally biased region" description="Basic and acidic residues" evidence="6">
    <location>
        <begin position="902"/>
        <end position="913"/>
    </location>
</feature>
<dbReference type="PROSITE" id="PS00478">
    <property type="entry name" value="LIM_DOMAIN_1"/>
    <property type="match status" value="1"/>
</dbReference>
<feature type="domain" description="LIM zinc-binding" evidence="7">
    <location>
        <begin position="938"/>
        <end position="1003"/>
    </location>
</feature>
<sequence length="1003" mass="112732">DNIILFLRGCKELGLKESQLFDPGDLQDTSNRVTVKNIDYSRKLKNVLVTIYWLGKAANSCTSYSGSTLNLKEFEGLLAQMRKETEDIESPKRSIRDSGYIDCWDSERSDSLSPPRHGRDDSFDSLDSFGSRSQQTPSPDVVLRGSSDGRGSDSETDLPHRKMPDVKKDDMSARRTSHGEPKSAVPFNQYLPNKSNQTFYVPAPLRKKKTEREDYRKSWSTATSPLGDRPFRFGPRTAVSDDAESMSMFDMRCEDEAVMQPHSKARHEKLQNIHNQLKEDETRWQDDLARWKSRRRSASQDLIKKEAERKKMERLLSGEGTNERRKSIKTYREIVEEKERRERELHEAYKNAKSQEEAESILQQYIERFTISEAVLERLQMPKILERSHSVEPDSPLKDPNPLRYLRQQSLPAPKFTATIEATIVPTAELEPSDSTGRTSPSKTVVSKAVPMLTPKPYSQPKNTQQVLKNFKVDGKVSMNGENVNGVEEKDKECTTIILTPSPSRSLKLDGVARGDRPPVELKKDPTSIELSLQRPTIQSVHKEPTASSVEADIAASQQVGAGPGSAGPVSLACASPDPTQFKSPAACSSPVVTSLEFPASPVPVEEAASSEKDVKKPEKEEQKETELPASQEVRKPKVLEPEGTVVFPFLKKLPETSQVTLQSSDLQANADSGDRSNLHFSSHKRFNFWSWDPEEERKRQERWQHEQERLLQEKYQREQDKLKEEWEKAQKEVEEEERRYYEEERKIIEDTVVPFIVSSNSAELLSSSSSTTEGGKTVNTTDSNNSPEEGKQEVTRQKKLLWEQDSMPSLKSKENELWQGEKSVSNTLSGHPETGILKGSEQEHQVSVTERNSSARLTLPLTQDISWNQQLLTKQSPQRADDARQRTSQGQSAGQQSNSAGDKRRAGYHENFRSGPSSPCSPAAPSHSPNRSVSGRKLCSTCGLPLGKGAAMIIETLGLYFHIQCFRCGICKGQLGDAASGTDVRIRNGLLNCNDCYVRSRS</sequence>
<reference evidence="8 9" key="1">
    <citation type="submission" date="2014-04" db="EMBL/GenBank/DDBJ databases">
        <title>Genome evolution of avian class.</title>
        <authorList>
            <person name="Zhang G."/>
            <person name="Li C."/>
        </authorList>
    </citation>
    <scope>NUCLEOTIDE SEQUENCE [LARGE SCALE GENOMIC DNA]</scope>
    <source>
        <strain evidence="8">BGI_N308</strain>
    </source>
</reference>
<proteinExistence type="predicted"/>
<keyword evidence="2 4" id="KW-0862">Zinc</keyword>
<dbReference type="InterPro" id="IPR031865">
    <property type="entry name" value="DUF4757"/>
</dbReference>
<feature type="compositionally biased region" description="Low complexity" evidence="6">
    <location>
        <begin position="760"/>
        <end position="774"/>
    </location>
</feature>
<dbReference type="GO" id="GO:0051496">
    <property type="term" value="P:positive regulation of stress fiber assembly"/>
    <property type="evidence" value="ECO:0007669"/>
    <property type="project" value="TreeGrafter"/>
</dbReference>
<feature type="region of interest" description="Disordered" evidence="6">
    <location>
        <begin position="427"/>
        <end position="462"/>
    </location>
</feature>
<evidence type="ECO:0000259" key="7">
    <source>
        <dbReference type="PROSITE" id="PS50023"/>
    </source>
</evidence>
<evidence type="ECO:0000313" key="9">
    <source>
        <dbReference type="Proteomes" id="UP000053584"/>
    </source>
</evidence>
<evidence type="ECO:0000256" key="6">
    <source>
        <dbReference type="SAM" id="MobiDB-lite"/>
    </source>
</evidence>
<feature type="region of interest" description="Disordered" evidence="6">
    <location>
        <begin position="508"/>
        <end position="549"/>
    </location>
</feature>
<dbReference type="GO" id="GO:0032034">
    <property type="term" value="F:myosin II head/neck binding"/>
    <property type="evidence" value="ECO:0007669"/>
    <property type="project" value="TreeGrafter"/>
</dbReference>
<dbReference type="PANTHER" id="PTHR15551">
    <property type="entry name" value="LIM DOMAIN ONLY 7"/>
    <property type="match status" value="1"/>
</dbReference>
<feature type="compositionally biased region" description="Basic and acidic residues" evidence="6">
    <location>
        <begin position="150"/>
        <end position="181"/>
    </location>
</feature>
<feature type="compositionally biased region" description="Polar residues" evidence="6">
    <location>
        <begin position="778"/>
        <end position="788"/>
    </location>
</feature>
<dbReference type="SMART" id="SM00132">
    <property type="entry name" value="LIM"/>
    <property type="match status" value="1"/>
</dbReference>
<feature type="compositionally biased region" description="Basic and acidic residues" evidence="6">
    <location>
        <begin position="789"/>
        <end position="803"/>
    </location>
</feature>
<evidence type="ECO:0000313" key="8">
    <source>
        <dbReference type="EMBL" id="KFV80477.1"/>
    </source>
</evidence>
<feature type="compositionally biased region" description="Polar residues" evidence="6">
    <location>
        <begin position="190"/>
        <end position="199"/>
    </location>
</feature>
<feature type="compositionally biased region" description="Basic and acidic residues" evidence="6">
    <location>
        <begin position="508"/>
        <end position="527"/>
    </location>
</feature>
<dbReference type="InterPro" id="IPR036872">
    <property type="entry name" value="CH_dom_sf"/>
</dbReference>
<feature type="region of interest" description="Disordered" evidence="6">
    <location>
        <begin position="106"/>
        <end position="237"/>
    </location>
</feature>
<keyword evidence="9" id="KW-1185">Reference proteome</keyword>
<feature type="compositionally biased region" description="Basic and acidic residues" evidence="6">
    <location>
        <begin position="610"/>
        <end position="639"/>
    </location>
</feature>
<feature type="region of interest" description="Disordered" evidence="6">
    <location>
        <begin position="760"/>
        <end position="856"/>
    </location>
</feature>